<dbReference type="EMBL" id="CP023702">
    <property type="protein sequence ID" value="QEU76062.1"/>
    <property type="molecule type" value="Genomic_DNA"/>
</dbReference>
<dbReference type="InterPro" id="IPR029068">
    <property type="entry name" value="Glyas_Bleomycin-R_OHBP_Dase"/>
</dbReference>
<accession>A0A5J6FIA6</accession>
<dbReference type="PROSITE" id="PS51819">
    <property type="entry name" value="VOC"/>
    <property type="match status" value="1"/>
</dbReference>
<evidence type="ECO:0000313" key="3">
    <source>
        <dbReference type="Proteomes" id="UP000326178"/>
    </source>
</evidence>
<name>A0A5J6FIA6_9ACTN</name>
<dbReference type="AlphaFoldDB" id="A0A5J6FIA6"/>
<protein>
    <submittedName>
        <fullName evidence="2">VOC family protein</fullName>
    </submittedName>
</protein>
<feature type="domain" description="VOC" evidence="1">
    <location>
        <begin position="4"/>
        <end position="122"/>
    </location>
</feature>
<dbReference type="CDD" id="cd08351">
    <property type="entry name" value="ChaP_like"/>
    <property type="match status" value="1"/>
</dbReference>
<evidence type="ECO:0000313" key="2">
    <source>
        <dbReference type="EMBL" id="QEU76062.1"/>
    </source>
</evidence>
<evidence type="ECO:0000259" key="1">
    <source>
        <dbReference type="PROSITE" id="PS51819"/>
    </source>
</evidence>
<dbReference type="InterPro" id="IPR004360">
    <property type="entry name" value="Glyas_Fos-R_dOase_dom"/>
</dbReference>
<dbReference type="SUPFAM" id="SSF54593">
    <property type="entry name" value="Glyoxalase/Bleomycin resistance protein/Dihydroxybiphenyl dioxygenase"/>
    <property type="match status" value="1"/>
</dbReference>
<proteinExistence type="predicted"/>
<dbReference type="InterPro" id="IPR037523">
    <property type="entry name" value="VOC_core"/>
</dbReference>
<dbReference type="Gene3D" id="3.10.180.10">
    <property type="entry name" value="2,3-Dihydroxybiphenyl 1,2-Dioxygenase, domain 1"/>
    <property type="match status" value="1"/>
</dbReference>
<dbReference type="RefSeq" id="WP_150491379.1">
    <property type="nucleotide sequence ID" value="NZ_BMUV01000012.1"/>
</dbReference>
<keyword evidence="3" id="KW-1185">Reference proteome</keyword>
<sequence length="137" mass="15014">MSVELNHTIVHCRDNRESAEFLAHILGLSTGDEWGPFIPLVLANGVTLDFATIPAGSITVQHYAFLVSEAEFDTAFSRIEERGITYWADPHRKLPGRINHNDGGRGVYFPDPSGHGMELITRPYGGWPEGSPVVPGS</sequence>
<dbReference type="Pfam" id="PF00903">
    <property type="entry name" value="Glyoxalase"/>
    <property type="match status" value="1"/>
</dbReference>
<reference evidence="2 3" key="1">
    <citation type="submission" date="2017-09" db="EMBL/GenBank/DDBJ databases">
        <authorList>
            <person name="Lee N."/>
            <person name="Cho B.-K."/>
        </authorList>
    </citation>
    <scope>NUCLEOTIDE SEQUENCE [LARGE SCALE GENOMIC DNA]</scope>
    <source>
        <strain evidence="2 3">ATCC 12769</strain>
    </source>
</reference>
<dbReference type="Proteomes" id="UP000326178">
    <property type="component" value="Chromosome"/>
</dbReference>
<organism evidence="2 3">
    <name type="scientific">Streptomyces nitrosporeus</name>
    <dbReference type="NCBI Taxonomy" id="28894"/>
    <lineage>
        <taxon>Bacteria</taxon>
        <taxon>Bacillati</taxon>
        <taxon>Actinomycetota</taxon>
        <taxon>Actinomycetes</taxon>
        <taxon>Kitasatosporales</taxon>
        <taxon>Streptomycetaceae</taxon>
        <taxon>Streptomyces</taxon>
    </lineage>
</organism>
<gene>
    <name evidence="2" type="ORF">CP967_32485</name>
</gene>
<dbReference type="OrthoDB" id="9810341at2"/>
<dbReference type="KEGG" id="snk:CP967_32485"/>